<protein>
    <recommendedName>
        <fullName evidence="6">DNA-directed RNA polymerase III subunit RPC6</fullName>
        <shortName evidence="6">RNA polymerase III subunit C6</shortName>
    </recommendedName>
</protein>
<keyword evidence="8" id="KW-1185">Reference proteome</keyword>
<keyword evidence="5 6" id="KW-0539">Nucleus</keyword>
<evidence type="ECO:0000256" key="6">
    <source>
        <dbReference type="PIRNR" id="PIRNR028763"/>
    </source>
</evidence>
<dbReference type="FunCoup" id="D8LT94">
    <property type="interactions" value="278"/>
</dbReference>
<sequence>MTSLSQEKFASLHGRLMTILSADSSDDGVNSEVLSESFGEEYPLLVDVINSLLVDNRLQLSKGENDTMWYKLVQEEKAKKLMGLTPEQMMIYQVIEKAGNKGIWTRDIKTATNVNQNTMTKTLKSLEGRHLVKTAKSVTSKSKKLYMLYELTPAKEITGGPWYTDQEFDYEFVKHLSSYVLSYVKEQETPPLKDIAAAIKVSGISKIDLSMEEVKLIVSTLVYDGLLEEVRGAASRFNRDAGDGPVYKMAPAVEVVNAFTEVPCGTCKVMKHCSEDGVVSPKTCVYLAEWLNLPNSDELF</sequence>
<dbReference type="InterPro" id="IPR036388">
    <property type="entry name" value="WH-like_DNA-bd_sf"/>
</dbReference>
<dbReference type="FunFam" id="1.10.10.10:FF:000116">
    <property type="entry name" value="DNA-directed RNA polymerase III subunit RPC6"/>
    <property type="match status" value="1"/>
</dbReference>
<dbReference type="GO" id="GO:0006383">
    <property type="term" value="P:transcription by RNA polymerase III"/>
    <property type="evidence" value="ECO:0007669"/>
    <property type="project" value="UniProtKB-UniRule"/>
</dbReference>
<comment type="function">
    <text evidence="6">DNA-dependent RNA polymerase catalyzes the transcription of DNA into RNA using the four ribonucleoside triphosphates as substrates. Specific peripheric component of RNA polymerase III which synthesizes small RNAs, such as 5S rRNA and tRNAs.</text>
</comment>
<evidence type="ECO:0000256" key="4">
    <source>
        <dbReference type="ARBA" id="ARBA00023163"/>
    </source>
</evidence>
<dbReference type="eggNOG" id="KOG3233">
    <property type="taxonomic scope" value="Eukaryota"/>
</dbReference>
<evidence type="ECO:0000313" key="7">
    <source>
        <dbReference type="EMBL" id="CBN77965.1"/>
    </source>
</evidence>
<dbReference type="SUPFAM" id="SSF46785">
    <property type="entry name" value="Winged helix' DNA-binding domain"/>
    <property type="match status" value="1"/>
</dbReference>
<dbReference type="GO" id="GO:0005666">
    <property type="term" value="C:RNA polymerase III complex"/>
    <property type="evidence" value="ECO:0007669"/>
    <property type="project" value="UniProtKB-UniRule"/>
</dbReference>
<dbReference type="GO" id="GO:0005654">
    <property type="term" value="C:nucleoplasm"/>
    <property type="evidence" value="ECO:0007669"/>
    <property type="project" value="UniProtKB-ARBA"/>
</dbReference>
<dbReference type="Pfam" id="PF05158">
    <property type="entry name" value="RNA_pol_Rpc34"/>
    <property type="match status" value="1"/>
</dbReference>
<reference evidence="7 8" key="1">
    <citation type="journal article" date="2010" name="Nature">
        <title>The Ectocarpus genome and the independent evolution of multicellularity in brown algae.</title>
        <authorList>
            <person name="Cock J.M."/>
            <person name="Sterck L."/>
            <person name="Rouze P."/>
            <person name="Scornet D."/>
            <person name="Allen A.E."/>
            <person name="Amoutzias G."/>
            <person name="Anthouard V."/>
            <person name="Artiguenave F."/>
            <person name="Aury J.M."/>
            <person name="Badger J.H."/>
            <person name="Beszteri B."/>
            <person name="Billiau K."/>
            <person name="Bonnet E."/>
            <person name="Bothwell J.H."/>
            <person name="Bowler C."/>
            <person name="Boyen C."/>
            <person name="Brownlee C."/>
            <person name="Carrano C.J."/>
            <person name="Charrier B."/>
            <person name="Cho G.Y."/>
            <person name="Coelho S.M."/>
            <person name="Collen J."/>
            <person name="Corre E."/>
            <person name="Da Silva C."/>
            <person name="Delage L."/>
            <person name="Delaroque N."/>
            <person name="Dittami S.M."/>
            <person name="Doulbeau S."/>
            <person name="Elias M."/>
            <person name="Farnham G."/>
            <person name="Gachon C.M."/>
            <person name="Gschloessl B."/>
            <person name="Heesch S."/>
            <person name="Jabbari K."/>
            <person name="Jubin C."/>
            <person name="Kawai H."/>
            <person name="Kimura K."/>
            <person name="Kloareg B."/>
            <person name="Kupper F.C."/>
            <person name="Lang D."/>
            <person name="Le Bail A."/>
            <person name="Leblanc C."/>
            <person name="Lerouge P."/>
            <person name="Lohr M."/>
            <person name="Lopez P.J."/>
            <person name="Martens C."/>
            <person name="Maumus F."/>
            <person name="Michel G."/>
            <person name="Miranda-Saavedra D."/>
            <person name="Morales J."/>
            <person name="Moreau H."/>
            <person name="Motomura T."/>
            <person name="Nagasato C."/>
            <person name="Napoli C.A."/>
            <person name="Nelson D.R."/>
            <person name="Nyvall-Collen P."/>
            <person name="Peters A.F."/>
            <person name="Pommier C."/>
            <person name="Potin P."/>
            <person name="Poulain J."/>
            <person name="Quesneville H."/>
            <person name="Read B."/>
            <person name="Rensing S.A."/>
            <person name="Ritter A."/>
            <person name="Rousvoal S."/>
            <person name="Samanta M."/>
            <person name="Samson G."/>
            <person name="Schroeder D.C."/>
            <person name="Segurens B."/>
            <person name="Strittmatter M."/>
            <person name="Tonon T."/>
            <person name="Tregear J.W."/>
            <person name="Valentin K."/>
            <person name="von Dassow P."/>
            <person name="Yamagishi T."/>
            <person name="Van de Peer Y."/>
            <person name="Wincker P."/>
        </authorList>
    </citation>
    <scope>NUCLEOTIDE SEQUENCE [LARGE SCALE GENOMIC DNA]</scope>
    <source>
        <strain evidence="8">Ec32 / CCAP1310/4</strain>
    </source>
</reference>
<dbReference type="AlphaFoldDB" id="D8LT94"/>
<organism evidence="7 8">
    <name type="scientific">Ectocarpus siliculosus</name>
    <name type="common">Brown alga</name>
    <name type="synonym">Conferva siliculosa</name>
    <dbReference type="NCBI Taxonomy" id="2880"/>
    <lineage>
        <taxon>Eukaryota</taxon>
        <taxon>Sar</taxon>
        <taxon>Stramenopiles</taxon>
        <taxon>Ochrophyta</taxon>
        <taxon>PX clade</taxon>
        <taxon>Phaeophyceae</taxon>
        <taxon>Ectocarpales</taxon>
        <taxon>Ectocarpaceae</taxon>
        <taxon>Ectocarpus</taxon>
    </lineage>
</organism>
<dbReference type="EMBL" id="FN649047">
    <property type="protein sequence ID" value="CBN77965.1"/>
    <property type="molecule type" value="Genomic_DNA"/>
</dbReference>
<dbReference type="PIRSF" id="PIRSF028763">
    <property type="entry name" value="RNA_pol_Rpc34"/>
    <property type="match status" value="1"/>
</dbReference>
<dbReference type="OrthoDB" id="613763at2759"/>
<dbReference type="PANTHER" id="PTHR12780">
    <property type="entry name" value="RNA POLYMERASE III DNA DIRECTED , 39KD SUBUNIT-RELATED"/>
    <property type="match status" value="1"/>
</dbReference>
<comment type="similarity">
    <text evidence="2 6">Belongs to the eukaryotic RPC34/RPC39 RNA polymerase subunit family.</text>
</comment>
<dbReference type="Proteomes" id="UP000002630">
    <property type="component" value="Linkage Group LG26"/>
</dbReference>
<name>D8LT94_ECTSI</name>
<keyword evidence="4 6" id="KW-0804">Transcription</keyword>
<dbReference type="InterPro" id="IPR036390">
    <property type="entry name" value="WH_DNA-bd_sf"/>
</dbReference>
<dbReference type="STRING" id="2880.D8LT94"/>
<dbReference type="InterPro" id="IPR016049">
    <property type="entry name" value="RNA_pol_Rpc34-like"/>
</dbReference>
<comment type="subcellular location">
    <subcellularLocation>
        <location evidence="1 6">Nucleus</location>
    </subcellularLocation>
</comment>
<keyword evidence="3 6" id="KW-0240">DNA-directed RNA polymerase</keyword>
<evidence type="ECO:0000313" key="8">
    <source>
        <dbReference type="Proteomes" id="UP000002630"/>
    </source>
</evidence>
<dbReference type="OMA" id="VGTTKKC"/>
<dbReference type="GO" id="GO:0005737">
    <property type="term" value="C:cytoplasm"/>
    <property type="evidence" value="ECO:0007669"/>
    <property type="project" value="UniProtKB-ARBA"/>
</dbReference>
<dbReference type="Gene3D" id="1.10.10.10">
    <property type="entry name" value="Winged helix-like DNA-binding domain superfamily/Winged helix DNA-binding domain"/>
    <property type="match status" value="1"/>
</dbReference>
<proteinExistence type="inferred from homology"/>
<gene>
    <name evidence="7" type="ORF">Esi_0081_0053</name>
</gene>
<dbReference type="InterPro" id="IPR007832">
    <property type="entry name" value="RNA_pol_Rpc34"/>
</dbReference>
<dbReference type="InParanoid" id="D8LT94"/>
<evidence type="ECO:0000256" key="2">
    <source>
        <dbReference type="ARBA" id="ARBA00011038"/>
    </source>
</evidence>
<accession>D8LT94</accession>
<dbReference type="EMBL" id="FN649751">
    <property type="protein sequence ID" value="CBN77965.1"/>
    <property type="molecule type" value="Genomic_DNA"/>
</dbReference>
<evidence type="ECO:0000256" key="1">
    <source>
        <dbReference type="ARBA" id="ARBA00004123"/>
    </source>
</evidence>
<evidence type="ECO:0000256" key="5">
    <source>
        <dbReference type="ARBA" id="ARBA00023242"/>
    </source>
</evidence>
<evidence type="ECO:0000256" key="3">
    <source>
        <dbReference type="ARBA" id="ARBA00022478"/>
    </source>
</evidence>